<dbReference type="GO" id="GO:0005886">
    <property type="term" value="C:plasma membrane"/>
    <property type="evidence" value="ECO:0007669"/>
    <property type="project" value="UniProtKB-SubCell"/>
</dbReference>
<dbReference type="GO" id="GO:0030115">
    <property type="term" value="C:S-layer"/>
    <property type="evidence" value="ECO:0007669"/>
    <property type="project" value="UniProtKB-SubCell"/>
</dbReference>
<name>A0A1M6U625_HALPU</name>
<dbReference type="Proteomes" id="UP000184203">
    <property type="component" value="Unassembled WGS sequence"/>
</dbReference>
<feature type="region of interest" description="Disordered" evidence="2">
    <location>
        <begin position="142"/>
        <end position="196"/>
    </location>
</feature>
<evidence type="ECO:0000313" key="4">
    <source>
        <dbReference type="EMBL" id="SHK64620.1"/>
    </source>
</evidence>
<keyword evidence="3" id="KW-0472">Membrane</keyword>
<keyword evidence="1" id="KW-0732">Signal</keyword>
<evidence type="ECO:0000313" key="5">
    <source>
        <dbReference type="Proteomes" id="UP000184203"/>
    </source>
</evidence>
<dbReference type="AlphaFoldDB" id="A0A1M6U625"/>
<dbReference type="InterPro" id="IPR026371">
    <property type="entry name" value="PGF_CTERM"/>
</dbReference>
<dbReference type="NCBIfam" id="NF045517">
    <property type="entry name" value="halo_surf_dom"/>
    <property type="match status" value="1"/>
</dbReference>
<evidence type="ECO:0000256" key="1">
    <source>
        <dbReference type="ARBA" id="ARBA00022729"/>
    </source>
</evidence>
<feature type="compositionally biased region" description="Low complexity" evidence="2">
    <location>
        <begin position="149"/>
        <end position="196"/>
    </location>
</feature>
<keyword evidence="5" id="KW-1185">Reference proteome</keyword>
<keyword evidence="3" id="KW-0812">Transmembrane</keyword>
<organism evidence="4 5">
    <name type="scientific">Haladaptatus paucihalophilus DX253</name>
    <dbReference type="NCBI Taxonomy" id="797209"/>
    <lineage>
        <taxon>Archaea</taxon>
        <taxon>Methanobacteriati</taxon>
        <taxon>Methanobacteriota</taxon>
        <taxon>Stenosarchaea group</taxon>
        <taxon>Halobacteria</taxon>
        <taxon>Halobacteriales</taxon>
        <taxon>Haladaptataceae</taxon>
        <taxon>Haladaptatus</taxon>
    </lineage>
</organism>
<protein>
    <submittedName>
        <fullName evidence="4">PGF-CTERM protein</fullName>
    </submittedName>
</protein>
<dbReference type="NCBIfam" id="TIGR04126">
    <property type="entry name" value="PGF_CTERM"/>
    <property type="match status" value="1"/>
</dbReference>
<dbReference type="EMBL" id="FRAN01000002">
    <property type="protein sequence ID" value="SHK64620.1"/>
    <property type="molecule type" value="Genomic_DNA"/>
</dbReference>
<dbReference type="RefSeq" id="WP_234944723.1">
    <property type="nucleotide sequence ID" value="NZ_AEMG01000002.1"/>
</dbReference>
<gene>
    <name evidence="4" type="ORF">SAMN05444342_1960</name>
</gene>
<evidence type="ECO:0000256" key="2">
    <source>
        <dbReference type="SAM" id="MobiDB-lite"/>
    </source>
</evidence>
<proteinExistence type="predicted"/>
<reference evidence="5" key="1">
    <citation type="submission" date="2016-11" db="EMBL/GenBank/DDBJ databases">
        <authorList>
            <person name="Varghese N."/>
            <person name="Submissions S."/>
        </authorList>
    </citation>
    <scope>NUCLEOTIDE SEQUENCE [LARGE SCALE GENOMIC DNA]</scope>
    <source>
        <strain evidence="5">DX253</strain>
    </source>
</reference>
<evidence type="ECO:0000256" key="3">
    <source>
        <dbReference type="SAM" id="Phobius"/>
    </source>
</evidence>
<accession>A0A1M6U625</accession>
<keyword evidence="3" id="KW-1133">Transmembrane helix</keyword>
<sequence length="223" mass="23069">MVIVAIVALSTVSGVTSARGGTALDATGKTPLSHDQTTANNSSVSIYHEDVPLVLNAAGNQSIRGNTTLDPGTELEMQIHATNRFFMSRLVTVASNGTFAATFNFSEYEPGTKFGVIVGRPQNNSTDVDALTVVDGVLRNRTNESVQRSTTTATTTEAATMTSTTAATDGSDAAASTTRTTSTETEMAAEAPTESEGQPGFGVFVAVVALVGLVGLGFARRID</sequence>
<feature type="transmembrane region" description="Helical" evidence="3">
    <location>
        <begin position="201"/>
        <end position="219"/>
    </location>
</feature>